<dbReference type="VEuPathDB" id="FungiDB:PEXP_009140"/>
<evidence type="ECO:0000256" key="2">
    <source>
        <dbReference type="ARBA" id="ARBA00022771"/>
    </source>
</evidence>
<name>A0A0A2J6B9_PENEN</name>
<keyword evidence="7" id="KW-1185">Reference proteome</keyword>
<evidence type="ECO:0000259" key="5">
    <source>
        <dbReference type="PROSITE" id="PS50199"/>
    </source>
</evidence>
<evidence type="ECO:0000256" key="1">
    <source>
        <dbReference type="ARBA" id="ARBA00022723"/>
    </source>
</evidence>
<accession>A0A0A2J6B9</accession>
<dbReference type="Proteomes" id="UP000030143">
    <property type="component" value="Unassembled WGS sequence"/>
</dbReference>
<evidence type="ECO:0000256" key="4">
    <source>
        <dbReference type="PROSITE-ProRule" id="PRU00322"/>
    </source>
</evidence>
<dbReference type="PROSITE" id="PS50199">
    <property type="entry name" value="ZF_RANBP2_2"/>
    <property type="match status" value="1"/>
</dbReference>
<dbReference type="AlphaFoldDB" id="A0A0A2J6B9"/>
<evidence type="ECO:0000313" key="6">
    <source>
        <dbReference type="EMBL" id="KGO50208.1"/>
    </source>
</evidence>
<sequence length="97" mass="10966">MDFPTRDIFPFRLDIQLGKDWYCCLENCKSYNAADAKKCGECQHEKCAQCQGPTYGMSQVAYMYICCQCGDGPKLYNMQPTCYVCSHQACSNCPTAQ</sequence>
<dbReference type="GeneID" id="27675467"/>
<keyword evidence="1" id="KW-0479">Metal-binding</keyword>
<dbReference type="RefSeq" id="XP_016593459.1">
    <property type="nucleotide sequence ID" value="XM_016740048.1"/>
</dbReference>
<evidence type="ECO:0000313" key="7">
    <source>
        <dbReference type="Proteomes" id="UP000030143"/>
    </source>
</evidence>
<feature type="domain" description="RanBP2-type" evidence="5">
    <location>
        <begin position="16"/>
        <end position="48"/>
    </location>
</feature>
<keyword evidence="3" id="KW-0862">Zinc</keyword>
<protein>
    <submittedName>
        <fullName evidence="6">Zinc finger, RanBP2-type</fullName>
    </submittedName>
</protein>
<evidence type="ECO:0000256" key="3">
    <source>
        <dbReference type="ARBA" id="ARBA00022833"/>
    </source>
</evidence>
<reference evidence="6 7" key="1">
    <citation type="journal article" date="2015" name="Mol. Plant Microbe Interact.">
        <title>Genome, transcriptome, and functional analyses of Penicillium expansum provide new insights into secondary metabolism and pathogenicity.</title>
        <authorList>
            <person name="Ballester A.R."/>
            <person name="Marcet-Houben M."/>
            <person name="Levin E."/>
            <person name="Sela N."/>
            <person name="Selma-Lazaro C."/>
            <person name="Carmona L."/>
            <person name="Wisniewski M."/>
            <person name="Droby S."/>
            <person name="Gonzalez-Candelas L."/>
            <person name="Gabaldon T."/>
        </authorList>
    </citation>
    <scope>NUCLEOTIDE SEQUENCE [LARGE SCALE GENOMIC DNA]</scope>
    <source>
        <strain evidence="6 7">MD-8</strain>
    </source>
</reference>
<dbReference type="OrthoDB" id="4177029at2759"/>
<proteinExistence type="predicted"/>
<dbReference type="HOGENOM" id="CLU_2347393_0_0_1"/>
<organism evidence="6 7">
    <name type="scientific">Penicillium expansum</name>
    <name type="common">Blue mold rot fungus</name>
    <dbReference type="NCBI Taxonomy" id="27334"/>
    <lineage>
        <taxon>Eukaryota</taxon>
        <taxon>Fungi</taxon>
        <taxon>Dikarya</taxon>
        <taxon>Ascomycota</taxon>
        <taxon>Pezizomycotina</taxon>
        <taxon>Eurotiomycetes</taxon>
        <taxon>Eurotiomycetidae</taxon>
        <taxon>Eurotiales</taxon>
        <taxon>Aspergillaceae</taxon>
        <taxon>Penicillium</taxon>
    </lineage>
</organism>
<keyword evidence="2 4" id="KW-0863">Zinc-finger</keyword>
<dbReference type="EMBL" id="JQFZ01000345">
    <property type="protein sequence ID" value="KGO50208.1"/>
    <property type="molecule type" value="Genomic_DNA"/>
</dbReference>
<comment type="caution">
    <text evidence="6">The sequence shown here is derived from an EMBL/GenBank/DDBJ whole genome shotgun (WGS) entry which is preliminary data.</text>
</comment>
<dbReference type="PROSITE" id="PS01358">
    <property type="entry name" value="ZF_RANBP2_1"/>
    <property type="match status" value="1"/>
</dbReference>
<gene>
    <name evidence="6" type="ORF">PEX2_027730</name>
</gene>
<dbReference type="GO" id="GO:0008270">
    <property type="term" value="F:zinc ion binding"/>
    <property type="evidence" value="ECO:0007669"/>
    <property type="project" value="UniProtKB-KW"/>
</dbReference>
<dbReference type="InterPro" id="IPR001876">
    <property type="entry name" value="Znf_RanBP2"/>
</dbReference>